<sequence>MAYSAAVPLVKDDAIQLDKYLRTKLPLDEKTVSKSVPLPGSEQPGFSAIYRNQASPDKVVSCIHPQLTTLYDLFEHSAKIYQKQEAFGTRITNPDGSYGDYQWISYEDVYRRRLNLGAGIFFVLENNPFRTDSEVHQKCVYTSTRPETAAGQSPVDASPFVVTLYSHNRAEWVLSDCACVAYSLCSTALYDSLGPETSKYILELTQSPILICSKEKIANLIKLKERFPEELSNVIAVISMDAFNDNDNSLVEAAKAANIMAYDIHQVERYGEINPLPVVPPSPNTVYTISFTSGTTGANPKGVVLMNRQAVAAVTFCATQAENIDNPTAYSFLPLAHIYERMTCQFALFKGARIGFPPSASPLTLLEDVQLLRPHMLALVPRVYSKLEAGIKQQTVNNEEKPILKSLFTRAINKKMELQSREEGDPGNHILYDRLLGLLRKKIGMDRLVAFTTGSAPIAPETIKFMKAAVNVGMSQGYGLTESFAGVMSTPKYDINPGSCGSIAVTTEMRLREIPEMGYTANDEGGPRGELLLRGPQIFTEYYKNPEETEKALDKDGWFYTGDVARIDAKNFNRIHVIDRVKNYLKLSQGEYVTPERCENLYMATNPALGQIYVHGDGLQNYLVGVLGIEDAVAPEFFSKLYGTKFPTHAEALTYANKPENKKKLLNYLNGNVGDKLQSYEKLKNVRIAIDPLGTPGGDLLTPTIKLKRAVALKHFRDLFDELYAEGNLFESAAKPKL</sequence>
<dbReference type="GO" id="GO:0005524">
    <property type="term" value="F:ATP binding"/>
    <property type="evidence" value="ECO:0007669"/>
    <property type="project" value="UniProtKB-KW"/>
</dbReference>
<dbReference type="GO" id="GO:0005783">
    <property type="term" value="C:endoplasmic reticulum"/>
    <property type="evidence" value="ECO:0007669"/>
    <property type="project" value="TreeGrafter"/>
</dbReference>
<dbReference type="GeneID" id="54783491"/>
<dbReference type="InterPro" id="IPR042099">
    <property type="entry name" value="ANL_N_sf"/>
</dbReference>
<proteinExistence type="predicted"/>
<comment type="caution">
    <text evidence="4">The sequence shown here is derived from an EMBL/GenBank/DDBJ whole genome shotgun (WGS) entry which is preliminary data.</text>
</comment>
<dbReference type="RefSeq" id="XP_034010244.1">
    <property type="nucleotide sequence ID" value="XM_034157758.1"/>
</dbReference>
<protein>
    <recommendedName>
        <fullName evidence="3">AMP-dependent synthetase/ligase domain-containing protein</fullName>
    </recommendedName>
</protein>
<feature type="domain" description="AMP-dependent synthetase/ligase" evidence="3">
    <location>
        <begin position="161"/>
        <end position="543"/>
    </location>
</feature>
<evidence type="ECO:0000313" key="5">
    <source>
        <dbReference type="Proteomes" id="UP000449547"/>
    </source>
</evidence>
<dbReference type="Pfam" id="PF00501">
    <property type="entry name" value="AMP-binding"/>
    <property type="match status" value="1"/>
</dbReference>
<accession>A0A642UHQ9</accession>
<evidence type="ECO:0000259" key="3">
    <source>
        <dbReference type="Pfam" id="PF00501"/>
    </source>
</evidence>
<dbReference type="PANTHER" id="PTHR43272">
    <property type="entry name" value="LONG-CHAIN-FATTY-ACID--COA LIGASE"/>
    <property type="match status" value="1"/>
</dbReference>
<dbReference type="GO" id="GO:0004467">
    <property type="term" value="F:long-chain fatty acid-CoA ligase activity"/>
    <property type="evidence" value="ECO:0007669"/>
    <property type="project" value="TreeGrafter"/>
</dbReference>
<dbReference type="OrthoDB" id="1700726at2759"/>
<name>A0A642UHQ9_DIURU</name>
<keyword evidence="1" id="KW-0547">Nucleotide-binding</keyword>
<dbReference type="VEuPathDB" id="FungiDB:DIURU_004840"/>
<dbReference type="EMBL" id="SWFT01000149">
    <property type="protein sequence ID" value="KAA8897987.1"/>
    <property type="molecule type" value="Genomic_DNA"/>
</dbReference>
<dbReference type="PANTHER" id="PTHR43272:SF33">
    <property type="entry name" value="AMP-BINDING DOMAIN-CONTAINING PROTEIN-RELATED"/>
    <property type="match status" value="1"/>
</dbReference>
<dbReference type="SUPFAM" id="SSF56801">
    <property type="entry name" value="Acetyl-CoA synthetase-like"/>
    <property type="match status" value="1"/>
</dbReference>
<dbReference type="InterPro" id="IPR000873">
    <property type="entry name" value="AMP-dep_synth/lig_dom"/>
</dbReference>
<evidence type="ECO:0000313" key="4">
    <source>
        <dbReference type="EMBL" id="KAA8897987.1"/>
    </source>
</evidence>
<keyword evidence="2" id="KW-0067">ATP-binding</keyword>
<dbReference type="OMA" id="EWIVRDS"/>
<evidence type="ECO:0000256" key="2">
    <source>
        <dbReference type="ARBA" id="ARBA00022840"/>
    </source>
</evidence>
<organism evidence="4 5">
    <name type="scientific">Diutina rugosa</name>
    <name type="common">Yeast</name>
    <name type="synonym">Candida rugosa</name>
    <dbReference type="NCBI Taxonomy" id="5481"/>
    <lineage>
        <taxon>Eukaryota</taxon>
        <taxon>Fungi</taxon>
        <taxon>Dikarya</taxon>
        <taxon>Ascomycota</taxon>
        <taxon>Saccharomycotina</taxon>
        <taxon>Pichiomycetes</taxon>
        <taxon>Debaryomycetaceae</taxon>
        <taxon>Diutina</taxon>
    </lineage>
</organism>
<keyword evidence="5" id="KW-1185">Reference proteome</keyword>
<gene>
    <name evidence="4" type="ORF">DIURU_004840</name>
</gene>
<dbReference type="GO" id="GO:0016020">
    <property type="term" value="C:membrane"/>
    <property type="evidence" value="ECO:0007669"/>
    <property type="project" value="TreeGrafter"/>
</dbReference>
<evidence type="ECO:0000256" key="1">
    <source>
        <dbReference type="ARBA" id="ARBA00022741"/>
    </source>
</evidence>
<dbReference type="Gene3D" id="3.40.50.12780">
    <property type="entry name" value="N-terminal domain of ligase-like"/>
    <property type="match status" value="1"/>
</dbReference>
<dbReference type="AlphaFoldDB" id="A0A642UHQ9"/>
<reference evidence="4 5" key="1">
    <citation type="submission" date="2019-07" db="EMBL/GenBank/DDBJ databases">
        <title>Genome assembly of two rare yeast pathogens: Diutina rugosa and Trichomonascus ciferrii.</title>
        <authorList>
            <person name="Mixao V."/>
            <person name="Saus E."/>
            <person name="Hansen A."/>
            <person name="Lass-Flor C."/>
            <person name="Gabaldon T."/>
        </authorList>
    </citation>
    <scope>NUCLEOTIDE SEQUENCE [LARGE SCALE GENOMIC DNA]</scope>
    <source>
        <strain evidence="4 5">CBS 613</strain>
    </source>
</reference>
<dbReference type="Proteomes" id="UP000449547">
    <property type="component" value="Unassembled WGS sequence"/>
</dbReference>